<feature type="region of interest" description="Disordered" evidence="1">
    <location>
        <begin position="54"/>
        <end position="86"/>
    </location>
</feature>
<accession>I4EMH7</accession>
<dbReference type="AlphaFoldDB" id="I4EMH7"/>
<evidence type="ECO:0000313" key="3">
    <source>
        <dbReference type="Proteomes" id="UP000004221"/>
    </source>
</evidence>
<dbReference type="Proteomes" id="UP000004221">
    <property type="component" value="Unassembled WGS sequence"/>
</dbReference>
<dbReference type="EMBL" id="CAGS01000564">
    <property type="protein sequence ID" value="CCF85890.1"/>
    <property type="molecule type" value="Genomic_DNA"/>
</dbReference>
<organism evidence="2 3">
    <name type="scientific">Nitrolancea hollandica Lb</name>
    <dbReference type="NCBI Taxonomy" id="1129897"/>
    <lineage>
        <taxon>Bacteria</taxon>
        <taxon>Pseudomonadati</taxon>
        <taxon>Thermomicrobiota</taxon>
        <taxon>Thermomicrobia</taxon>
        <taxon>Sphaerobacterales</taxon>
        <taxon>Sphaerobacterineae</taxon>
        <taxon>Sphaerobacteraceae</taxon>
        <taxon>Nitrolancea</taxon>
    </lineage>
</organism>
<proteinExistence type="predicted"/>
<name>I4EMH7_9BACT</name>
<evidence type="ECO:0000256" key="1">
    <source>
        <dbReference type="SAM" id="MobiDB-lite"/>
    </source>
</evidence>
<keyword evidence="3" id="KW-1185">Reference proteome</keyword>
<protein>
    <submittedName>
        <fullName evidence="2">Uncharacterized protein</fullName>
    </submittedName>
</protein>
<comment type="caution">
    <text evidence="2">The sequence shown here is derived from an EMBL/GenBank/DDBJ whole genome shotgun (WGS) entry which is preliminary data.</text>
</comment>
<sequence length="120" mass="12994">MADSREPALDPYLVRAERGKLLGSDRKALWPGQPERVTLHHGSSHLMALTRTAFTPFPSPNPGRGSVREPTRTLYSPPLELGEGRGVGASVNLTPAHQRLHVAAWDTIYQTGPGSCGATW</sequence>
<evidence type="ECO:0000313" key="2">
    <source>
        <dbReference type="EMBL" id="CCF85890.1"/>
    </source>
</evidence>
<reference evidence="2 3" key="1">
    <citation type="journal article" date="2012" name="ISME J.">
        <title>Nitrification expanded: discovery, physiology and genomics of a nitrite-oxidizing bacterium from the phylum Chloroflexi.</title>
        <authorList>
            <person name="Sorokin D.Y."/>
            <person name="Lucker S."/>
            <person name="Vejmelkova D."/>
            <person name="Kostrikina N.A."/>
            <person name="Kleerebezem R."/>
            <person name="Rijpstra W.I."/>
            <person name="Damste J.S."/>
            <person name="Le Paslier D."/>
            <person name="Muyzer G."/>
            <person name="Wagner M."/>
            <person name="van Loosdrecht M.C."/>
            <person name="Daims H."/>
        </authorList>
    </citation>
    <scope>NUCLEOTIDE SEQUENCE [LARGE SCALE GENOMIC DNA]</scope>
    <source>
        <strain evidence="3">none</strain>
    </source>
</reference>
<gene>
    <name evidence="2" type="ORF">NITHO_6060002</name>
</gene>